<gene>
    <name evidence="1" type="ORF">L6452_43383</name>
</gene>
<dbReference type="Proteomes" id="UP001055879">
    <property type="component" value="Linkage Group LG17"/>
</dbReference>
<reference evidence="2" key="1">
    <citation type="journal article" date="2022" name="Mol. Ecol. Resour.">
        <title>The genomes of chicory, endive, great burdock and yacon provide insights into Asteraceae palaeo-polyploidization history and plant inulin production.</title>
        <authorList>
            <person name="Fan W."/>
            <person name="Wang S."/>
            <person name="Wang H."/>
            <person name="Wang A."/>
            <person name="Jiang F."/>
            <person name="Liu H."/>
            <person name="Zhao H."/>
            <person name="Xu D."/>
            <person name="Zhang Y."/>
        </authorList>
    </citation>
    <scope>NUCLEOTIDE SEQUENCE [LARGE SCALE GENOMIC DNA]</scope>
    <source>
        <strain evidence="2">cv. Niubang</strain>
    </source>
</reference>
<protein>
    <submittedName>
        <fullName evidence="1">Uncharacterized protein</fullName>
    </submittedName>
</protein>
<dbReference type="EMBL" id="CM042063">
    <property type="protein sequence ID" value="KAI3668306.1"/>
    <property type="molecule type" value="Genomic_DNA"/>
</dbReference>
<proteinExistence type="predicted"/>
<comment type="caution">
    <text evidence="1">The sequence shown here is derived from an EMBL/GenBank/DDBJ whole genome shotgun (WGS) entry which is preliminary data.</text>
</comment>
<keyword evidence="2" id="KW-1185">Reference proteome</keyword>
<reference evidence="1 2" key="2">
    <citation type="journal article" date="2022" name="Mol. Ecol. Resour.">
        <title>The genomes of chicory, endive, great burdock and yacon provide insights into Asteraceae paleo-polyploidization history and plant inulin production.</title>
        <authorList>
            <person name="Fan W."/>
            <person name="Wang S."/>
            <person name="Wang H."/>
            <person name="Wang A."/>
            <person name="Jiang F."/>
            <person name="Liu H."/>
            <person name="Zhao H."/>
            <person name="Xu D."/>
            <person name="Zhang Y."/>
        </authorList>
    </citation>
    <scope>NUCLEOTIDE SEQUENCE [LARGE SCALE GENOMIC DNA]</scope>
    <source>
        <strain evidence="2">cv. Niubang</strain>
    </source>
</reference>
<accession>A0ACB8XKU0</accession>
<evidence type="ECO:0000313" key="2">
    <source>
        <dbReference type="Proteomes" id="UP001055879"/>
    </source>
</evidence>
<name>A0ACB8XKU0_ARCLA</name>
<evidence type="ECO:0000313" key="1">
    <source>
        <dbReference type="EMBL" id="KAI3668306.1"/>
    </source>
</evidence>
<sequence length="199" mass="23190">MLRSKSVVGRRAWNILRLALLWARKGGVFVDLKKRLDHLSHFHFLNHSNSTTHTGNNGNGKGALQYGDRQLSFDATPMIHIRMHRPNSMRFRLPHIPCINPTHSNHGHMFDFDDDDDQIDYQPRNTSFLIIGNGGGQQEEEEEEEEEYIYDTNEEEEDQIENGIDLKAEEFIANFYEQLKLQRQFNPSRRRSNDLLAAP</sequence>
<organism evidence="1 2">
    <name type="scientific">Arctium lappa</name>
    <name type="common">Greater burdock</name>
    <name type="synonym">Lappa major</name>
    <dbReference type="NCBI Taxonomy" id="4217"/>
    <lineage>
        <taxon>Eukaryota</taxon>
        <taxon>Viridiplantae</taxon>
        <taxon>Streptophyta</taxon>
        <taxon>Embryophyta</taxon>
        <taxon>Tracheophyta</taxon>
        <taxon>Spermatophyta</taxon>
        <taxon>Magnoliopsida</taxon>
        <taxon>eudicotyledons</taxon>
        <taxon>Gunneridae</taxon>
        <taxon>Pentapetalae</taxon>
        <taxon>asterids</taxon>
        <taxon>campanulids</taxon>
        <taxon>Asterales</taxon>
        <taxon>Asteraceae</taxon>
        <taxon>Carduoideae</taxon>
        <taxon>Cardueae</taxon>
        <taxon>Arctiinae</taxon>
        <taxon>Arctium</taxon>
    </lineage>
</organism>